<dbReference type="Pfam" id="PF10094">
    <property type="entry name" value="DUF2332"/>
    <property type="match status" value="1"/>
</dbReference>
<dbReference type="AlphaFoldDB" id="A0A9Q8CMJ9"/>
<gene>
    <name evidence="1" type="ORF">ERX40_03020</name>
</gene>
<organism evidence="1 2">
    <name type="scientific">Macrococcus carouselicus</name>
    <dbReference type="NCBI Taxonomy" id="69969"/>
    <lineage>
        <taxon>Bacteria</taxon>
        <taxon>Bacillati</taxon>
        <taxon>Bacillota</taxon>
        <taxon>Bacilli</taxon>
        <taxon>Bacillales</taxon>
        <taxon>Staphylococcaceae</taxon>
        <taxon>Macrococcus</taxon>
    </lineage>
</organism>
<comment type="caution">
    <text evidence="1">The sequence shown here is derived from an EMBL/GenBank/DDBJ whole genome shotgun (WGS) entry which is preliminary data.</text>
</comment>
<dbReference type="RefSeq" id="WP_133417017.1">
    <property type="nucleotide sequence ID" value="NZ_SCWD01000001.1"/>
</dbReference>
<name>A0A9Q8CMJ9_9STAP</name>
<evidence type="ECO:0000313" key="2">
    <source>
        <dbReference type="Proteomes" id="UP000295280"/>
    </source>
</evidence>
<proteinExistence type="predicted"/>
<accession>A0A9Q8CMJ9</accession>
<dbReference type="EMBL" id="SCWD01000001">
    <property type="protein sequence ID" value="TDM04156.1"/>
    <property type="molecule type" value="Genomic_DNA"/>
</dbReference>
<evidence type="ECO:0000313" key="1">
    <source>
        <dbReference type="EMBL" id="TDM04156.1"/>
    </source>
</evidence>
<dbReference type="OrthoDB" id="9789360at2"/>
<protein>
    <submittedName>
        <fullName evidence="1">DUF2332 family protein</fullName>
    </submittedName>
</protein>
<dbReference type="InterPro" id="IPR011200">
    <property type="entry name" value="UCP012608"/>
</dbReference>
<dbReference type="Proteomes" id="UP000295280">
    <property type="component" value="Unassembled WGS sequence"/>
</dbReference>
<sequence length="343" mass="40501">MALKYKDLMMTYSTAIADKSPLYSSIALHMAGDKDMREILRPYMTVSHFIPLFMTATLACLYKNDHALRQYYLNFTVEPAELDSAGYDCFRDFVRLHLHEILTLVRTGDLKKNIVERSSVLIPIFHYIREKSSEEHFNVIELGSKAGLLLNYDWYGYTFNKEQKVGYTEDINIKMKIKGYPDDELISLEHPRYKYGISEDVIRLEDETDYIWMLSQFYPEEMKRRKNLIKARAIFLQHPVELLQGNELELLEETLSLLPDDEPVIIFHVHHTKNWTDEKKAALLEIIHRNAEKKEIFHIHHQLFGADIFIDYMNSGILRREKLLNLDLDKMRIEWLLGQPIKL</sequence>
<keyword evidence="2" id="KW-1185">Reference proteome</keyword>
<reference evidence="1 2" key="1">
    <citation type="submission" date="2019-01" db="EMBL/GenBank/DDBJ databases">
        <title>Draft genome sequences of the type strains of six Macrococcus species.</title>
        <authorList>
            <person name="Mazhar S."/>
            <person name="Altermann E."/>
            <person name="Hill C."/>
            <person name="Mcauliffe O."/>
        </authorList>
    </citation>
    <scope>NUCLEOTIDE SEQUENCE [LARGE SCALE GENOMIC DNA]</scope>
    <source>
        <strain evidence="1 2">ATCC 51828</strain>
    </source>
</reference>